<proteinExistence type="predicted"/>
<dbReference type="RefSeq" id="WP_045528025.1">
    <property type="nucleotide sequence ID" value="NZ_CP011043.1"/>
</dbReference>
<name>A0A0D5CH70_9MICO</name>
<accession>A0A0D5CH70</accession>
<dbReference type="AlphaFoldDB" id="A0A0D5CH70"/>
<dbReference type="PATRIC" id="fig|33014.5.peg.1578"/>
<reference evidence="1 2" key="1">
    <citation type="journal article" date="2015" name="Genome Announc.">
        <title>Complete Genome Sequence of Clavibacter michiganensis subsp. insidiosus R1-1 Using PacBio Single-Molecule Real-Time Technology.</title>
        <authorList>
            <person name="Lu Y."/>
            <person name="Samac D.A."/>
            <person name="Glazebrook J."/>
            <person name="Ishimaru C.A."/>
        </authorList>
    </citation>
    <scope>NUCLEOTIDE SEQUENCE [LARGE SCALE GENOMIC DNA]</scope>
    <source>
        <strain evidence="1 2">R1-1</strain>
    </source>
</reference>
<dbReference type="KEGG" id="cmh:VO01_07585"/>
<dbReference type="Proteomes" id="UP000032604">
    <property type="component" value="Chromosome"/>
</dbReference>
<protein>
    <submittedName>
        <fullName evidence="1">Uncharacterized protein</fullName>
    </submittedName>
</protein>
<sequence length="129" mass="14186">MSAARHIFPRCNADRITLDDQTSIDAVLILEGLASLVRIPGVGETEDNEKCAARIDGAAQAVIRDTGIATVDLDKARQEAAAEWDFGMIFALMPGDEVLRFCADLLRRARRSGETIFTAEPDPPKTERW</sequence>
<dbReference type="HOGENOM" id="CLU_2153886_0_0_11"/>
<evidence type="ECO:0000313" key="2">
    <source>
        <dbReference type="Proteomes" id="UP000032604"/>
    </source>
</evidence>
<evidence type="ECO:0000313" key="1">
    <source>
        <dbReference type="EMBL" id="AJW79008.1"/>
    </source>
</evidence>
<gene>
    <name evidence="1" type="ORF">VO01_07585</name>
</gene>
<organism evidence="1 2">
    <name type="scientific">Clavibacter michiganensis subsp. insidiosus</name>
    <dbReference type="NCBI Taxonomy" id="33014"/>
    <lineage>
        <taxon>Bacteria</taxon>
        <taxon>Bacillati</taxon>
        <taxon>Actinomycetota</taxon>
        <taxon>Actinomycetes</taxon>
        <taxon>Micrococcales</taxon>
        <taxon>Microbacteriaceae</taxon>
        <taxon>Clavibacter</taxon>
    </lineage>
</organism>
<dbReference type="EMBL" id="CP011043">
    <property type="protein sequence ID" value="AJW79008.1"/>
    <property type="molecule type" value="Genomic_DNA"/>
</dbReference>